<accession>A0A9P5ZDQ7</accession>
<comment type="caution">
    <text evidence="1">The sequence shown here is derived from an EMBL/GenBank/DDBJ whole genome shotgun (WGS) entry which is preliminary data.</text>
</comment>
<evidence type="ECO:0000313" key="1">
    <source>
        <dbReference type="EMBL" id="KAF9485561.1"/>
    </source>
</evidence>
<name>A0A9P5ZDQ7_9AGAR</name>
<dbReference type="AlphaFoldDB" id="A0A9P5ZDQ7"/>
<organism evidence="1 2">
    <name type="scientific">Pholiota conissans</name>
    <dbReference type="NCBI Taxonomy" id="109636"/>
    <lineage>
        <taxon>Eukaryota</taxon>
        <taxon>Fungi</taxon>
        <taxon>Dikarya</taxon>
        <taxon>Basidiomycota</taxon>
        <taxon>Agaricomycotina</taxon>
        <taxon>Agaricomycetes</taxon>
        <taxon>Agaricomycetidae</taxon>
        <taxon>Agaricales</taxon>
        <taxon>Agaricineae</taxon>
        <taxon>Strophariaceae</taxon>
        <taxon>Pholiota</taxon>
    </lineage>
</organism>
<dbReference type="Proteomes" id="UP000807469">
    <property type="component" value="Unassembled WGS sequence"/>
</dbReference>
<keyword evidence="2" id="KW-1185">Reference proteome</keyword>
<gene>
    <name evidence="1" type="ORF">BDN70DRAFT_592222</name>
</gene>
<dbReference type="EMBL" id="MU155135">
    <property type="protein sequence ID" value="KAF9485561.1"/>
    <property type="molecule type" value="Genomic_DNA"/>
</dbReference>
<proteinExistence type="predicted"/>
<sequence>MQNLYDIDAFRHLLCCCMRLDALEFKICGMYEIGAEVLGQLLNETCALRTLTRMVIIIIYSKECGDPDPFYGLVSGIEQMNAENIIECIEVLVIIANDIDRTQRNMWGRPDKALVKCGWLKPCRVSVKIEVTPSALPDVHAALCKRRFPLFSGDAIQAAVVKPFLDI</sequence>
<evidence type="ECO:0000313" key="2">
    <source>
        <dbReference type="Proteomes" id="UP000807469"/>
    </source>
</evidence>
<protein>
    <submittedName>
        <fullName evidence="1">Uncharacterized protein</fullName>
    </submittedName>
</protein>
<reference evidence="1" key="1">
    <citation type="submission" date="2020-11" db="EMBL/GenBank/DDBJ databases">
        <authorList>
            <consortium name="DOE Joint Genome Institute"/>
            <person name="Ahrendt S."/>
            <person name="Riley R."/>
            <person name="Andreopoulos W."/>
            <person name="Labutti K."/>
            <person name="Pangilinan J."/>
            <person name="Ruiz-Duenas F.J."/>
            <person name="Barrasa J.M."/>
            <person name="Sanchez-Garcia M."/>
            <person name="Camarero S."/>
            <person name="Miyauchi S."/>
            <person name="Serrano A."/>
            <person name="Linde D."/>
            <person name="Babiker R."/>
            <person name="Drula E."/>
            <person name="Ayuso-Fernandez I."/>
            <person name="Pacheco R."/>
            <person name="Padilla G."/>
            <person name="Ferreira P."/>
            <person name="Barriuso J."/>
            <person name="Kellner H."/>
            <person name="Castanera R."/>
            <person name="Alfaro M."/>
            <person name="Ramirez L."/>
            <person name="Pisabarro A.G."/>
            <person name="Kuo A."/>
            <person name="Tritt A."/>
            <person name="Lipzen A."/>
            <person name="He G."/>
            <person name="Yan M."/>
            <person name="Ng V."/>
            <person name="Cullen D."/>
            <person name="Martin F."/>
            <person name="Rosso M.-N."/>
            <person name="Henrissat B."/>
            <person name="Hibbett D."/>
            <person name="Martinez A.T."/>
            <person name="Grigoriev I.V."/>
        </authorList>
    </citation>
    <scope>NUCLEOTIDE SEQUENCE</scope>
    <source>
        <strain evidence="1">CIRM-BRFM 674</strain>
    </source>
</reference>